<dbReference type="EMBL" id="BSXT01002972">
    <property type="protein sequence ID" value="GMF51910.1"/>
    <property type="molecule type" value="Genomic_DNA"/>
</dbReference>
<evidence type="ECO:0000313" key="2">
    <source>
        <dbReference type="Proteomes" id="UP001165121"/>
    </source>
</evidence>
<gene>
    <name evidence="1" type="ORF">Pfra01_002115300</name>
</gene>
<accession>A0A9W7D1G0</accession>
<reference evidence="1" key="1">
    <citation type="submission" date="2023-04" db="EMBL/GenBank/DDBJ databases">
        <title>Phytophthora fragariaefolia NBRC 109709.</title>
        <authorList>
            <person name="Ichikawa N."/>
            <person name="Sato H."/>
            <person name="Tonouchi N."/>
        </authorList>
    </citation>
    <scope>NUCLEOTIDE SEQUENCE</scope>
    <source>
        <strain evidence="1">NBRC 109709</strain>
    </source>
</reference>
<evidence type="ECO:0000313" key="1">
    <source>
        <dbReference type="EMBL" id="GMF51910.1"/>
    </source>
</evidence>
<proteinExistence type="predicted"/>
<keyword evidence="2" id="KW-1185">Reference proteome</keyword>
<name>A0A9W7D1G0_9STRA</name>
<protein>
    <submittedName>
        <fullName evidence="1">Unnamed protein product</fullName>
    </submittedName>
</protein>
<sequence>MITGAAGNAPVFGIAEKNIAETVGHVAVTLTGAVIAGVTDATDPAPGPIPIPLVNNAPLPTDPRNVNHPPSMPLVLVKPAEVTLGVPTLPLTPVQVVITLEVTILTPADAAVDVAVALLIVVAVEVLAVLDAARDPNIPQSSTKSVRQASTSWAQTWHDAQVSVGSKSSVVGKTTQRTFASD</sequence>
<organism evidence="1 2">
    <name type="scientific">Phytophthora fragariaefolia</name>
    <dbReference type="NCBI Taxonomy" id="1490495"/>
    <lineage>
        <taxon>Eukaryota</taxon>
        <taxon>Sar</taxon>
        <taxon>Stramenopiles</taxon>
        <taxon>Oomycota</taxon>
        <taxon>Peronosporomycetes</taxon>
        <taxon>Peronosporales</taxon>
        <taxon>Peronosporaceae</taxon>
        <taxon>Phytophthora</taxon>
    </lineage>
</organism>
<dbReference type="Proteomes" id="UP001165121">
    <property type="component" value="Unassembled WGS sequence"/>
</dbReference>
<comment type="caution">
    <text evidence="1">The sequence shown here is derived from an EMBL/GenBank/DDBJ whole genome shotgun (WGS) entry which is preliminary data.</text>
</comment>
<dbReference type="AlphaFoldDB" id="A0A9W7D1G0"/>